<evidence type="ECO:0000313" key="1">
    <source>
        <dbReference type="EMBL" id="MFK9080251.1"/>
    </source>
</evidence>
<name>A0ACC7MPE5_9PSED</name>
<dbReference type="Proteomes" id="UP001622950">
    <property type="component" value="Unassembled WGS sequence"/>
</dbReference>
<gene>
    <name evidence="1" type="ORF">ACJEBM_06140</name>
</gene>
<dbReference type="EMBL" id="JBJHQE010000006">
    <property type="protein sequence ID" value="MFK9080251.1"/>
    <property type="molecule type" value="Genomic_DNA"/>
</dbReference>
<organism evidence="1 2">
    <name type="scientific">Pseudomonas neuropathica</name>
    <dbReference type="NCBI Taxonomy" id="2730425"/>
    <lineage>
        <taxon>Bacteria</taxon>
        <taxon>Pseudomonadati</taxon>
        <taxon>Pseudomonadota</taxon>
        <taxon>Gammaproteobacteria</taxon>
        <taxon>Pseudomonadales</taxon>
        <taxon>Pseudomonadaceae</taxon>
        <taxon>Pseudomonas</taxon>
    </lineage>
</organism>
<evidence type="ECO:0000313" key="2">
    <source>
        <dbReference type="Proteomes" id="UP001622950"/>
    </source>
</evidence>
<keyword evidence="2" id="KW-1185">Reference proteome</keyword>
<sequence length="87" mass="9256">MLQPTDFPNAVAFAFEAVGGIGAAAKACGRSYQALNKWRLAGCLPRTEYTGETNYAQRLAIAAGQNGNPFEASWLLEAAAPQKPKLI</sequence>
<reference evidence="1" key="1">
    <citation type="submission" date="2024-11" db="EMBL/GenBank/DDBJ databases">
        <authorList>
            <person name="Lucas J.A."/>
        </authorList>
    </citation>
    <scope>NUCLEOTIDE SEQUENCE</scope>
    <source>
        <strain evidence="1">Z 8.8</strain>
    </source>
</reference>
<accession>A0ACC7MPE5</accession>
<comment type="caution">
    <text evidence="1">The sequence shown here is derived from an EMBL/GenBank/DDBJ whole genome shotgun (WGS) entry which is preliminary data.</text>
</comment>
<proteinExistence type="predicted"/>
<protein>
    <submittedName>
        <fullName evidence="1">Uncharacterized protein</fullName>
    </submittedName>
</protein>